<evidence type="ECO:0000313" key="3">
    <source>
        <dbReference type="Proteomes" id="UP000249417"/>
    </source>
</evidence>
<dbReference type="SUPFAM" id="SSF54637">
    <property type="entry name" value="Thioesterase/thiol ester dehydrase-isomerase"/>
    <property type="match status" value="1"/>
</dbReference>
<dbReference type="CDD" id="cd03443">
    <property type="entry name" value="PaaI_thioesterase"/>
    <property type="match status" value="1"/>
</dbReference>
<evidence type="ECO:0000256" key="1">
    <source>
        <dbReference type="SAM" id="Phobius"/>
    </source>
</evidence>
<keyword evidence="1" id="KW-1133">Transmembrane helix</keyword>
<evidence type="ECO:0000313" key="2">
    <source>
        <dbReference type="EMBL" id="PZQ45830.1"/>
    </source>
</evidence>
<accession>A0A2W5Q3B8</accession>
<feature type="transmembrane region" description="Helical" evidence="1">
    <location>
        <begin position="20"/>
        <end position="39"/>
    </location>
</feature>
<dbReference type="Gene3D" id="3.10.129.10">
    <property type="entry name" value="Hotdog Thioesterase"/>
    <property type="match status" value="1"/>
</dbReference>
<evidence type="ECO:0008006" key="4">
    <source>
        <dbReference type="Google" id="ProtNLM"/>
    </source>
</evidence>
<name>A0A2W5Q3B8_9BACT</name>
<dbReference type="EMBL" id="QFQB01000038">
    <property type="protein sequence ID" value="PZQ45830.1"/>
    <property type="molecule type" value="Genomic_DNA"/>
</dbReference>
<protein>
    <recommendedName>
        <fullName evidence="4">DUF4442 domain-containing protein</fullName>
    </recommendedName>
</protein>
<organism evidence="2 3">
    <name type="scientific">Micavibrio aeruginosavorus</name>
    <dbReference type="NCBI Taxonomy" id="349221"/>
    <lineage>
        <taxon>Bacteria</taxon>
        <taxon>Pseudomonadati</taxon>
        <taxon>Bdellovibrionota</taxon>
        <taxon>Bdellovibrionia</taxon>
        <taxon>Bdellovibrionales</taxon>
        <taxon>Pseudobdellovibrionaceae</taxon>
        <taxon>Micavibrio</taxon>
    </lineage>
</organism>
<gene>
    <name evidence="2" type="ORF">DI551_06335</name>
</gene>
<keyword evidence="1" id="KW-0472">Membrane</keyword>
<dbReference type="Pfam" id="PF14539">
    <property type="entry name" value="DUF4442"/>
    <property type="match status" value="1"/>
</dbReference>
<dbReference type="AlphaFoldDB" id="A0A2W5Q3B8"/>
<keyword evidence="1" id="KW-0812">Transmembrane</keyword>
<dbReference type="Proteomes" id="UP000249417">
    <property type="component" value="Unassembled WGS sequence"/>
</dbReference>
<comment type="caution">
    <text evidence="2">The sequence shown here is derived from an EMBL/GenBank/DDBJ whole genome shotgun (WGS) entry which is preliminary data.</text>
</comment>
<sequence length="172" mass="19207">MPFDPFSSIASLEKKNPKLGHWVAMTFLSFLSPFNAHLGGKMLEWSDNRCVIAVKRKRGVRNHVGSIHAGALFTLGETCAGLIIIRNFPFGKFRPLMSDVSVDYAKQARGDVTGECVILPETIKAMMETINAGEVPRVEVVTEIYDKDRLLIATATTVWQVKKWDLVKSQKL</sequence>
<proteinExistence type="predicted"/>
<dbReference type="InterPro" id="IPR029069">
    <property type="entry name" value="HotDog_dom_sf"/>
</dbReference>
<reference evidence="2 3" key="1">
    <citation type="submission" date="2017-08" db="EMBL/GenBank/DDBJ databases">
        <title>Infants hospitalized years apart are colonized by the same room-sourced microbial strains.</title>
        <authorList>
            <person name="Brooks B."/>
            <person name="Olm M.R."/>
            <person name="Firek B.A."/>
            <person name="Baker R."/>
            <person name="Thomas B.C."/>
            <person name="Morowitz M.J."/>
            <person name="Banfield J.F."/>
        </authorList>
    </citation>
    <scope>NUCLEOTIDE SEQUENCE [LARGE SCALE GENOMIC DNA]</scope>
    <source>
        <strain evidence="2">S2_005_002_R2_29</strain>
    </source>
</reference>
<dbReference type="InterPro" id="IPR027961">
    <property type="entry name" value="DUF4442"/>
</dbReference>